<dbReference type="EMBL" id="PXYK01000001">
    <property type="protein sequence ID" value="PSJ65575.1"/>
    <property type="molecule type" value="Genomic_DNA"/>
</dbReference>
<evidence type="ECO:0000256" key="1">
    <source>
        <dbReference type="SAM" id="MobiDB-lite"/>
    </source>
</evidence>
<organism evidence="2 3">
    <name type="scientific">Kumtagia ephedrae</name>
    <dbReference type="NCBI Taxonomy" id="2116701"/>
    <lineage>
        <taxon>Bacteria</taxon>
        <taxon>Pseudomonadati</taxon>
        <taxon>Pseudomonadota</taxon>
        <taxon>Alphaproteobacteria</taxon>
        <taxon>Hyphomicrobiales</taxon>
        <taxon>Phyllobacteriaceae</taxon>
        <taxon>Kumtagia</taxon>
    </lineage>
</organism>
<gene>
    <name evidence="2" type="ORF">C7I84_00080</name>
</gene>
<dbReference type="AlphaFoldDB" id="A0A2P7STB1"/>
<comment type="caution">
    <text evidence="2">The sequence shown here is derived from an EMBL/GenBank/DDBJ whole genome shotgun (WGS) entry which is preliminary data.</text>
</comment>
<reference evidence="2 3" key="1">
    <citation type="submission" date="2018-03" db="EMBL/GenBank/DDBJ databases">
        <title>The draft genome of Mesorhizobium sp. 6GN-30.</title>
        <authorList>
            <person name="Liu L."/>
            <person name="Li L."/>
            <person name="Wang T."/>
            <person name="Zhang X."/>
            <person name="Liang L."/>
        </authorList>
    </citation>
    <scope>NUCLEOTIDE SEQUENCE [LARGE SCALE GENOMIC DNA]</scope>
    <source>
        <strain evidence="2 3">6GN30</strain>
    </source>
</reference>
<dbReference type="Proteomes" id="UP000241229">
    <property type="component" value="Unassembled WGS sequence"/>
</dbReference>
<keyword evidence="3" id="KW-1185">Reference proteome</keyword>
<proteinExistence type="predicted"/>
<dbReference type="OrthoDB" id="65593at2"/>
<evidence type="ECO:0000313" key="2">
    <source>
        <dbReference type="EMBL" id="PSJ65575.1"/>
    </source>
</evidence>
<evidence type="ECO:0000313" key="3">
    <source>
        <dbReference type="Proteomes" id="UP000241229"/>
    </source>
</evidence>
<sequence length="164" mass="18549">MFLLKRSVKRKPDLQWALGDRQFFACGACHILAYAFLGKYPASGFGAVWIKPAAGYTGNHVVATDGDIAFDYHGFSRWRHLLEHTTRKAERLMPGWSCTLVPLPPEALTSEARSKETEGLWLRGPEQYLHDALPHARAFLDRFEPPEGAQGLSSRKYRHGVNQR</sequence>
<protein>
    <submittedName>
        <fullName evidence="2">Uncharacterized protein</fullName>
    </submittedName>
</protein>
<feature type="region of interest" description="Disordered" evidence="1">
    <location>
        <begin position="145"/>
        <end position="164"/>
    </location>
</feature>
<feature type="compositionally biased region" description="Basic residues" evidence="1">
    <location>
        <begin position="155"/>
        <end position="164"/>
    </location>
</feature>
<name>A0A2P7STB1_9HYPH</name>
<accession>A0A2P7STB1</accession>